<dbReference type="EMBL" id="JAIWYP010000002">
    <property type="protein sequence ID" value="KAH3871789.1"/>
    <property type="molecule type" value="Genomic_DNA"/>
</dbReference>
<keyword evidence="3 5" id="KW-0863">Zinc-finger</keyword>
<protein>
    <recommendedName>
        <fullName evidence="6">C2H2-type domain-containing protein</fullName>
    </recommendedName>
</protein>
<dbReference type="Pfam" id="PF00096">
    <property type="entry name" value="zf-C2H2"/>
    <property type="match status" value="1"/>
</dbReference>
<dbReference type="SUPFAM" id="SSF57667">
    <property type="entry name" value="beta-beta-alpha zinc fingers"/>
    <property type="match status" value="1"/>
</dbReference>
<reference evidence="7" key="2">
    <citation type="submission" date="2020-11" db="EMBL/GenBank/DDBJ databases">
        <authorList>
            <person name="McCartney M.A."/>
            <person name="Auch B."/>
            <person name="Kono T."/>
            <person name="Mallez S."/>
            <person name="Becker A."/>
            <person name="Gohl D.M."/>
            <person name="Silverstein K.A.T."/>
            <person name="Koren S."/>
            <person name="Bechman K.B."/>
            <person name="Herman A."/>
            <person name="Abrahante J.E."/>
            <person name="Garbe J."/>
        </authorList>
    </citation>
    <scope>NUCLEOTIDE SEQUENCE</scope>
    <source>
        <strain evidence="7">Duluth1</strain>
        <tissue evidence="7">Whole animal</tissue>
    </source>
</reference>
<dbReference type="InterPro" id="IPR013087">
    <property type="entry name" value="Znf_C2H2_type"/>
</dbReference>
<dbReference type="Proteomes" id="UP000828390">
    <property type="component" value="Unassembled WGS sequence"/>
</dbReference>
<feature type="domain" description="C2H2-type" evidence="6">
    <location>
        <begin position="5"/>
        <end position="32"/>
    </location>
</feature>
<dbReference type="AlphaFoldDB" id="A0A9D4M8L5"/>
<dbReference type="PROSITE" id="PS00028">
    <property type="entry name" value="ZINC_FINGER_C2H2_1"/>
    <property type="match status" value="1"/>
</dbReference>
<dbReference type="GO" id="GO:0005634">
    <property type="term" value="C:nucleus"/>
    <property type="evidence" value="ECO:0007669"/>
    <property type="project" value="TreeGrafter"/>
</dbReference>
<sequence length="59" mass="7159">MDRKFGCKYCMKKFHNKYGRDRHERIHTGEMPFSCPSCKKAFRDNSTFRKHTRLCCPDK</sequence>
<gene>
    <name evidence="7" type="ORF">DPMN_035003</name>
</gene>
<evidence type="ECO:0000256" key="3">
    <source>
        <dbReference type="ARBA" id="ARBA00022771"/>
    </source>
</evidence>
<dbReference type="InterPro" id="IPR036236">
    <property type="entry name" value="Znf_C2H2_sf"/>
</dbReference>
<evidence type="ECO:0000313" key="8">
    <source>
        <dbReference type="Proteomes" id="UP000828390"/>
    </source>
</evidence>
<dbReference type="PANTHER" id="PTHR14196">
    <property type="entry name" value="ODD-SKIPPED - RELATED"/>
    <property type="match status" value="1"/>
</dbReference>
<keyword evidence="1" id="KW-0479">Metal-binding</keyword>
<comment type="caution">
    <text evidence="7">The sequence shown here is derived from an EMBL/GenBank/DDBJ whole genome shotgun (WGS) entry which is preliminary data.</text>
</comment>
<evidence type="ECO:0000256" key="5">
    <source>
        <dbReference type="PROSITE-ProRule" id="PRU00042"/>
    </source>
</evidence>
<keyword evidence="8" id="KW-1185">Reference proteome</keyword>
<dbReference type="GO" id="GO:0000981">
    <property type="term" value="F:DNA-binding transcription factor activity, RNA polymerase II-specific"/>
    <property type="evidence" value="ECO:0007669"/>
    <property type="project" value="TreeGrafter"/>
</dbReference>
<reference evidence="7" key="1">
    <citation type="journal article" date="2019" name="bioRxiv">
        <title>The Genome of the Zebra Mussel, Dreissena polymorpha: A Resource for Invasive Species Research.</title>
        <authorList>
            <person name="McCartney M.A."/>
            <person name="Auch B."/>
            <person name="Kono T."/>
            <person name="Mallez S."/>
            <person name="Zhang Y."/>
            <person name="Obille A."/>
            <person name="Becker A."/>
            <person name="Abrahante J.E."/>
            <person name="Garbe J."/>
            <person name="Badalamenti J.P."/>
            <person name="Herman A."/>
            <person name="Mangelson H."/>
            <person name="Liachko I."/>
            <person name="Sullivan S."/>
            <person name="Sone E.D."/>
            <person name="Koren S."/>
            <person name="Silverstein K.A.T."/>
            <person name="Beckman K.B."/>
            <person name="Gohl D.M."/>
        </authorList>
    </citation>
    <scope>NUCLEOTIDE SEQUENCE</scope>
    <source>
        <strain evidence="7">Duluth1</strain>
        <tissue evidence="7">Whole animal</tissue>
    </source>
</reference>
<dbReference type="GO" id="GO:0008270">
    <property type="term" value="F:zinc ion binding"/>
    <property type="evidence" value="ECO:0007669"/>
    <property type="project" value="UniProtKB-KW"/>
</dbReference>
<evidence type="ECO:0000313" key="7">
    <source>
        <dbReference type="EMBL" id="KAH3871789.1"/>
    </source>
</evidence>
<feature type="domain" description="C2H2-type" evidence="6">
    <location>
        <begin position="33"/>
        <end position="59"/>
    </location>
</feature>
<evidence type="ECO:0000256" key="4">
    <source>
        <dbReference type="ARBA" id="ARBA00022833"/>
    </source>
</evidence>
<name>A0A9D4M8L5_DREPO</name>
<keyword evidence="2" id="KW-0677">Repeat</keyword>
<dbReference type="SMART" id="SM00355">
    <property type="entry name" value="ZnF_C2H2"/>
    <property type="match status" value="2"/>
</dbReference>
<proteinExistence type="predicted"/>
<dbReference type="FunFam" id="3.30.160.60:FF:000176">
    <property type="entry name" value="zinc finger protein 70"/>
    <property type="match status" value="1"/>
</dbReference>
<evidence type="ECO:0000259" key="6">
    <source>
        <dbReference type="PROSITE" id="PS50157"/>
    </source>
</evidence>
<organism evidence="7 8">
    <name type="scientific">Dreissena polymorpha</name>
    <name type="common">Zebra mussel</name>
    <name type="synonym">Mytilus polymorpha</name>
    <dbReference type="NCBI Taxonomy" id="45954"/>
    <lineage>
        <taxon>Eukaryota</taxon>
        <taxon>Metazoa</taxon>
        <taxon>Spiralia</taxon>
        <taxon>Lophotrochozoa</taxon>
        <taxon>Mollusca</taxon>
        <taxon>Bivalvia</taxon>
        <taxon>Autobranchia</taxon>
        <taxon>Heteroconchia</taxon>
        <taxon>Euheterodonta</taxon>
        <taxon>Imparidentia</taxon>
        <taxon>Neoheterodontei</taxon>
        <taxon>Myida</taxon>
        <taxon>Dreissenoidea</taxon>
        <taxon>Dreissenidae</taxon>
        <taxon>Dreissena</taxon>
    </lineage>
</organism>
<evidence type="ECO:0000256" key="2">
    <source>
        <dbReference type="ARBA" id="ARBA00022737"/>
    </source>
</evidence>
<dbReference type="PANTHER" id="PTHR14196:SF12">
    <property type="entry name" value="ZINC FINGER PROTEIN 208-LIKE"/>
    <property type="match status" value="1"/>
</dbReference>
<keyword evidence="4" id="KW-0862">Zinc</keyword>
<dbReference type="GO" id="GO:0000977">
    <property type="term" value="F:RNA polymerase II transcription regulatory region sequence-specific DNA binding"/>
    <property type="evidence" value="ECO:0007669"/>
    <property type="project" value="TreeGrafter"/>
</dbReference>
<accession>A0A9D4M8L5</accession>
<dbReference type="Gene3D" id="3.30.160.60">
    <property type="entry name" value="Classic Zinc Finger"/>
    <property type="match status" value="2"/>
</dbReference>
<evidence type="ECO:0000256" key="1">
    <source>
        <dbReference type="ARBA" id="ARBA00022723"/>
    </source>
</evidence>
<dbReference type="PROSITE" id="PS50157">
    <property type="entry name" value="ZINC_FINGER_C2H2_2"/>
    <property type="match status" value="2"/>
</dbReference>
<dbReference type="InterPro" id="IPR050717">
    <property type="entry name" value="C2H2-ZF_Transcription_Reg"/>
</dbReference>